<feature type="chain" id="PRO_5042472622" evidence="1">
    <location>
        <begin position="23"/>
        <end position="858"/>
    </location>
</feature>
<keyword evidence="1" id="KW-0732">Signal</keyword>
<dbReference type="Pfam" id="PF18951">
    <property type="entry name" value="DUF5695"/>
    <property type="match status" value="1"/>
</dbReference>
<keyword evidence="3" id="KW-1185">Reference proteome</keyword>
<accession>A0AAJ0GJH9</accession>
<sequence length="858" mass="95517">MAHWQVQWLAAFLFYLCQPVLAHIPLSTSHIIAELTDGSGVLRSLKASTDISFDFSPSDVFHFRNGDGQYHTGDLTFHYRTAGSLQWHSADTAACRAQSPIVSSQSAGSVVSNLAQALPDVRASLQITRIWSDRDGDLALAFTIENSGNEAIEIGSLGMPIEFNNIFTNRTATETTEQCVFVDPYIGLDAGYLQVTRLTGTGPSLVITPLNSYSKFEAWQFLTEPEDVPLGYQIQTYEGNYAYQVHSLALAEKEWGDAEPWNSPTSAVLEAGESLTVGLRLSVALGVQTIEERVGEFVPVAVGIPGYVVPHDLTAKLFLKSKQSIECITASPKHSLHATSCGTYGDDWQGFDIVASANAFGRARLDIRYADGLHQTVHYWITHSSPKTISELGSFLTHEQWYTNTSDPFGRAPSVITYNRTADDYVLQDNRTWIAGLSDEGGAGSFLAAGMKQSVSPDISEIAKLEEMVEKAVWGRLQISAGDEIYAVRKSLFYYEPELVPKYQYDPYFNWTINPGESWNKNAAYLINRTYDYVHVSALCWALYRAGRTNPTLLARQPKEWYLAQAYNTVKYTVSNDSDGTPQTCYWNVGLMGEEGVYYWARYFNDSITANKTINAIRGYSPTVPHWGWHGNARRYWDFLYAGSIDLARIERQIHHYGSGLNALPMLDSYRRHPDPQSLDAIYDLRVGYGGNQGPLTNIDEDGFGSMAFHSYPDTLEWDTYSGDYGPNFLGHVLGAATYLVEHPIFGWVSFGGNIKLENNGTLGRVEPRDAIRKRIFIAAISLWVEIDAGTIDYCTFNTKTLETTVNIVGDRDAQAIMTWEQTVCITKAEVKLATKGLEQRLNGYALRLPATISFTAN</sequence>
<protein>
    <submittedName>
        <fullName evidence="2">Uncharacterized protein</fullName>
    </submittedName>
</protein>
<evidence type="ECO:0000313" key="2">
    <source>
        <dbReference type="EMBL" id="KAK3058805.1"/>
    </source>
</evidence>
<evidence type="ECO:0000256" key="1">
    <source>
        <dbReference type="SAM" id="SignalP"/>
    </source>
</evidence>
<dbReference type="EMBL" id="JAWDJX010000001">
    <property type="protein sequence ID" value="KAK3058805.1"/>
    <property type="molecule type" value="Genomic_DNA"/>
</dbReference>
<feature type="signal peptide" evidence="1">
    <location>
        <begin position="1"/>
        <end position="22"/>
    </location>
</feature>
<dbReference type="AlphaFoldDB" id="A0AAJ0GJH9"/>
<comment type="caution">
    <text evidence="2">The sequence shown here is derived from an EMBL/GenBank/DDBJ whole genome shotgun (WGS) entry which is preliminary data.</text>
</comment>
<name>A0AAJ0GJH9_9PEZI</name>
<organism evidence="2 3">
    <name type="scientific">Extremus antarcticus</name>
    <dbReference type="NCBI Taxonomy" id="702011"/>
    <lineage>
        <taxon>Eukaryota</taxon>
        <taxon>Fungi</taxon>
        <taxon>Dikarya</taxon>
        <taxon>Ascomycota</taxon>
        <taxon>Pezizomycotina</taxon>
        <taxon>Dothideomycetes</taxon>
        <taxon>Dothideomycetidae</taxon>
        <taxon>Mycosphaerellales</taxon>
        <taxon>Extremaceae</taxon>
        <taxon>Extremus</taxon>
    </lineage>
</organism>
<proteinExistence type="predicted"/>
<reference evidence="2" key="1">
    <citation type="submission" date="2023-04" db="EMBL/GenBank/DDBJ databases">
        <title>Black Yeasts Isolated from many extreme environments.</title>
        <authorList>
            <person name="Coleine C."/>
            <person name="Stajich J.E."/>
            <person name="Selbmann L."/>
        </authorList>
    </citation>
    <scope>NUCLEOTIDE SEQUENCE</scope>
    <source>
        <strain evidence="2">CCFEE 5312</strain>
    </source>
</reference>
<dbReference type="Proteomes" id="UP001271007">
    <property type="component" value="Unassembled WGS sequence"/>
</dbReference>
<gene>
    <name evidence="2" type="ORF">LTR09_000370</name>
</gene>
<dbReference type="InterPro" id="IPR043750">
    <property type="entry name" value="DUF5695"/>
</dbReference>
<evidence type="ECO:0000313" key="3">
    <source>
        <dbReference type="Proteomes" id="UP001271007"/>
    </source>
</evidence>